<evidence type="ECO:0000313" key="2">
    <source>
        <dbReference type="Proteomes" id="UP001262582"/>
    </source>
</evidence>
<name>A0ABU3D4R9_9FLAO</name>
<comment type="caution">
    <text evidence="1">The sequence shown here is derived from an EMBL/GenBank/DDBJ whole genome shotgun (WGS) entry which is preliminary data.</text>
</comment>
<protein>
    <recommendedName>
        <fullName evidence="3">Transcriptional regulator</fullName>
    </recommendedName>
</protein>
<reference evidence="1 2" key="1">
    <citation type="submission" date="2023-09" db="EMBL/GenBank/DDBJ databases">
        <authorList>
            <person name="Rey-Velasco X."/>
        </authorList>
    </citation>
    <scope>NUCLEOTIDE SEQUENCE [LARGE SCALE GENOMIC DNA]</scope>
    <source>
        <strain evidence="1 2">F117</strain>
    </source>
</reference>
<accession>A0ABU3D4R9</accession>
<evidence type="ECO:0008006" key="3">
    <source>
        <dbReference type="Google" id="ProtNLM"/>
    </source>
</evidence>
<dbReference type="RefSeq" id="WP_311502838.1">
    <property type="nucleotide sequence ID" value="NZ_JAVRHK010000004.1"/>
</dbReference>
<sequence length="237" mass="28085">MNYIRMLTEVTEKFKTDDRLNSTHISIYYALFQYWNLFRFRKQFFVQREEIMQASKIGSLTTYHRCIRELSKWNYITYLPSKNPLKGSQVMMSIFWSSSKQVMDELETSDKQPINEFKPCDGQVKDKFGTSPEQALVYETNNSKPNKETKYTRDRPKGADEVVNFFKEQKWSVQEALKYYHHYEATGWKVGGNLPVQNWKSLAQSWVLKAAEFKKNSHKEATDYLKTTKNKDYGQPL</sequence>
<keyword evidence="2" id="KW-1185">Reference proteome</keyword>
<gene>
    <name evidence="1" type="ORF">RM539_07860</name>
</gene>
<proteinExistence type="predicted"/>
<organism evidence="1 2">
    <name type="scientific">Autumnicola musiva</name>
    <dbReference type="NCBI Taxonomy" id="3075589"/>
    <lineage>
        <taxon>Bacteria</taxon>
        <taxon>Pseudomonadati</taxon>
        <taxon>Bacteroidota</taxon>
        <taxon>Flavobacteriia</taxon>
        <taxon>Flavobacteriales</taxon>
        <taxon>Flavobacteriaceae</taxon>
        <taxon>Autumnicola</taxon>
    </lineage>
</organism>
<dbReference type="EMBL" id="JAVRHK010000004">
    <property type="protein sequence ID" value="MDT0676494.1"/>
    <property type="molecule type" value="Genomic_DNA"/>
</dbReference>
<dbReference type="Proteomes" id="UP001262582">
    <property type="component" value="Unassembled WGS sequence"/>
</dbReference>
<evidence type="ECO:0000313" key="1">
    <source>
        <dbReference type="EMBL" id="MDT0676494.1"/>
    </source>
</evidence>